<proteinExistence type="predicted"/>
<gene>
    <name evidence="1" type="ORF">U9M48_032329</name>
</gene>
<protein>
    <submittedName>
        <fullName evidence="1">Uncharacterized protein</fullName>
    </submittedName>
</protein>
<dbReference type="EMBL" id="CP144751">
    <property type="protein sequence ID" value="WVZ85393.1"/>
    <property type="molecule type" value="Genomic_DNA"/>
</dbReference>
<evidence type="ECO:0000313" key="2">
    <source>
        <dbReference type="Proteomes" id="UP001341281"/>
    </source>
</evidence>
<organism evidence="1 2">
    <name type="scientific">Paspalum notatum var. saurae</name>
    <dbReference type="NCBI Taxonomy" id="547442"/>
    <lineage>
        <taxon>Eukaryota</taxon>
        <taxon>Viridiplantae</taxon>
        <taxon>Streptophyta</taxon>
        <taxon>Embryophyta</taxon>
        <taxon>Tracheophyta</taxon>
        <taxon>Spermatophyta</taxon>
        <taxon>Magnoliopsida</taxon>
        <taxon>Liliopsida</taxon>
        <taxon>Poales</taxon>
        <taxon>Poaceae</taxon>
        <taxon>PACMAD clade</taxon>
        <taxon>Panicoideae</taxon>
        <taxon>Andropogonodae</taxon>
        <taxon>Paspaleae</taxon>
        <taxon>Paspalinae</taxon>
        <taxon>Paspalum</taxon>
    </lineage>
</organism>
<reference evidence="1 2" key="1">
    <citation type="submission" date="2024-02" db="EMBL/GenBank/DDBJ databases">
        <title>High-quality chromosome-scale genome assembly of Pensacola bahiagrass (Paspalum notatum Flugge var. saurae).</title>
        <authorList>
            <person name="Vega J.M."/>
            <person name="Podio M."/>
            <person name="Orjuela J."/>
            <person name="Siena L.A."/>
            <person name="Pessino S.C."/>
            <person name="Combes M.C."/>
            <person name="Mariac C."/>
            <person name="Albertini E."/>
            <person name="Pupilli F."/>
            <person name="Ortiz J.P.A."/>
            <person name="Leblanc O."/>
        </authorList>
    </citation>
    <scope>NUCLEOTIDE SEQUENCE [LARGE SCALE GENOMIC DNA]</scope>
    <source>
        <strain evidence="1">R1</strain>
        <tissue evidence="1">Leaf</tissue>
    </source>
</reference>
<evidence type="ECO:0000313" key="1">
    <source>
        <dbReference type="EMBL" id="WVZ85393.1"/>
    </source>
</evidence>
<keyword evidence="2" id="KW-1185">Reference proteome</keyword>
<name>A0AAQ3X4C6_PASNO</name>
<sequence length="86" mass="9437">MSILFWELNVGVRHPMTHLNQGEGGQKATACWAEGQTLIVALLTTITPTTSQLQLPPTAGRVTDQAVAGRNPRTTIRRRIIMDNLT</sequence>
<dbReference type="AlphaFoldDB" id="A0AAQ3X4C6"/>
<accession>A0AAQ3X4C6</accession>
<dbReference type="Proteomes" id="UP001341281">
    <property type="component" value="Chromosome 07"/>
</dbReference>